<feature type="domain" description="Glycosyltransferase subfamily 4-like N-terminal" evidence="2">
    <location>
        <begin position="23"/>
        <end position="176"/>
    </location>
</feature>
<feature type="domain" description="Glycosyl transferase family 1" evidence="1">
    <location>
        <begin position="185"/>
        <end position="338"/>
    </location>
</feature>
<proteinExistence type="predicted"/>
<evidence type="ECO:0000313" key="3">
    <source>
        <dbReference type="EMBL" id="SIT96681.1"/>
    </source>
</evidence>
<dbReference type="Pfam" id="PF13439">
    <property type="entry name" value="Glyco_transf_4"/>
    <property type="match status" value="1"/>
</dbReference>
<evidence type="ECO:0000313" key="4">
    <source>
        <dbReference type="Proteomes" id="UP000187261"/>
    </source>
</evidence>
<dbReference type="PANTHER" id="PTHR12526:SF630">
    <property type="entry name" value="GLYCOSYLTRANSFERASE"/>
    <property type="match status" value="1"/>
</dbReference>
<dbReference type="AlphaFoldDB" id="A0A1U7PXX9"/>
<dbReference type="STRING" id="1121284.SAMN05660493_01374"/>
<name>A0A1U7PXX9_9FLAO</name>
<dbReference type="RefSeq" id="WP_076782895.1">
    <property type="nucleotide sequence ID" value="NZ_FTPU01000012.1"/>
</dbReference>
<dbReference type="InterPro" id="IPR001296">
    <property type="entry name" value="Glyco_trans_1"/>
</dbReference>
<accession>A0A1U7PXX9</accession>
<dbReference type="InterPro" id="IPR028098">
    <property type="entry name" value="Glyco_trans_4-like_N"/>
</dbReference>
<protein>
    <submittedName>
        <fullName evidence="3">N-acetylgalactosamine-N,N'-diacetylbacillosaminyl-diphospho-undecaprenol 4-alpha-N-acetylgalactosaminyltransferase</fullName>
    </submittedName>
</protein>
<evidence type="ECO:0000259" key="2">
    <source>
        <dbReference type="Pfam" id="PF13439"/>
    </source>
</evidence>
<sequence>MIKNKSREKKLKIALVGYTLSSGGLERVISNMSHLFHDMGYDVHLYILRSEIDYSYAGELHQYNIDKYHGFEKLKQYLKIRKSLIENQFDYIIDQRYRINAFSELFWQRFIYKDQNVINYIHSSFLTHYLFPQPLINQLIFNSRPFFCVSKGIEKMVNSQFPKLKTKTVYNPISVELDDTAISENHFILAITRMDKSNVKQVDTLLECYSESNLATKGYQLVIIGSGERLEEMLQYAVQLGIENNVIFKGFMVNPYNYLKNAYFTVLTSKYEGLPTVLAESLLAGTPVISFDCETGPREIIIDGENGLLVENQNKKALIMAMDRLANDESLYQKLKGNSLTSVKQFSRSVIEQEWQLFFENRSGD</sequence>
<dbReference type="Pfam" id="PF00534">
    <property type="entry name" value="Glycos_transf_1"/>
    <property type="match status" value="1"/>
</dbReference>
<dbReference type="EMBL" id="FTPU01000012">
    <property type="protein sequence ID" value="SIT96681.1"/>
    <property type="molecule type" value="Genomic_DNA"/>
</dbReference>
<keyword evidence="3" id="KW-0808">Transferase</keyword>
<keyword evidence="4" id="KW-1185">Reference proteome</keyword>
<dbReference type="GO" id="GO:0016757">
    <property type="term" value="F:glycosyltransferase activity"/>
    <property type="evidence" value="ECO:0007669"/>
    <property type="project" value="InterPro"/>
</dbReference>
<dbReference type="Proteomes" id="UP000187261">
    <property type="component" value="Unassembled WGS sequence"/>
</dbReference>
<dbReference type="PANTHER" id="PTHR12526">
    <property type="entry name" value="GLYCOSYLTRANSFERASE"/>
    <property type="match status" value="1"/>
</dbReference>
<dbReference type="OrthoDB" id="9811239at2"/>
<evidence type="ECO:0000259" key="1">
    <source>
        <dbReference type="Pfam" id="PF00534"/>
    </source>
</evidence>
<dbReference type="Gene3D" id="3.40.50.2000">
    <property type="entry name" value="Glycogen Phosphorylase B"/>
    <property type="match status" value="2"/>
</dbReference>
<gene>
    <name evidence="3" type="ORF">SAMN05660493_01374</name>
</gene>
<reference evidence="4" key="1">
    <citation type="submission" date="2016-10" db="EMBL/GenBank/DDBJ databases">
        <authorList>
            <person name="Varghese N."/>
            <person name="Submissions S."/>
        </authorList>
    </citation>
    <scope>NUCLEOTIDE SEQUENCE [LARGE SCALE GENOMIC DNA]</scope>
    <source>
        <strain evidence="4">DSM 19482</strain>
    </source>
</reference>
<dbReference type="SUPFAM" id="SSF53756">
    <property type="entry name" value="UDP-Glycosyltransferase/glycogen phosphorylase"/>
    <property type="match status" value="1"/>
</dbReference>
<organism evidence="3 4">
    <name type="scientific">Epilithonimonas bovis DSM 19482</name>
    <dbReference type="NCBI Taxonomy" id="1121284"/>
    <lineage>
        <taxon>Bacteria</taxon>
        <taxon>Pseudomonadati</taxon>
        <taxon>Bacteroidota</taxon>
        <taxon>Flavobacteriia</taxon>
        <taxon>Flavobacteriales</taxon>
        <taxon>Weeksellaceae</taxon>
        <taxon>Chryseobacterium group</taxon>
        <taxon>Epilithonimonas</taxon>
    </lineage>
</organism>